<evidence type="ECO:0008006" key="3">
    <source>
        <dbReference type="Google" id="ProtNLM"/>
    </source>
</evidence>
<dbReference type="Proteomes" id="UP000193804">
    <property type="component" value="Unassembled WGS sequence"/>
</dbReference>
<accession>A0A1X7J5P8</accession>
<evidence type="ECO:0000313" key="1">
    <source>
        <dbReference type="EMBL" id="SMG22899.1"/>
    </source>
</evidence>
<protein>
    <recommendedName>
        <fullName evidence="3">Phosphoribosylpyrophosphate synthetase</fullName>
    </recommendedName>
</protein>
<keyword evidence="2" id="KW-1185">Reference proteome</keyword>
<gene>
    <name evidence="1" type="ORF">SAMN05661096_01316</name>
</gene>
<organism evidence="1 2">
    <name type="scientific">Marivirga sericea</name>
    <dbReference type="NCBI Taxonomy" id="1028"/>
    <lineage>
        <taxon>Bacteria</taxon>
        <taxon>Pseudomonadati</taxon>
        <taxon>Bacteroidota</taxon>
        <taxon>Cytophagia</taxon>
        <taxon>Cytophagales</taxon>
        <taxon>Marivirgaceae</taxon>
        <taxon>Marivirga</taxon>
    </lineage>
</organism>
<dbReference type="OrthoDB" id="8418771at2"/>
<dbReference type="EMBL" id="FXAW01000002">
    <property type="protein sequence ID" value="SMG22899.1"/>
    <property type="molecule type" value="Genomic_DNA"/>
</dbReference>
<dbReference type="STRING" id="1028.SAMN05661096_01316"/>
<name>A0A1X7J5P8_9BACT</name>
<proteinExistence type="predicted"/>
<sequence length="107" mass="12019">MTKANSNTSYDTLSEATNALRKEGYTEDFNLKPECLECLTSKLQLHPEDFEVDAFYRFEGMSNPDDNSIVFAISGKNGMKGVLVDAYGLYSSSLNEAMVQRLKMTDR</sequence>
<reference evidence="2" key="1">
    <citation type="submission" date="2017-04" db="EMBL/GenBank/DDBJ databases">
        <authorList>
            <person name="Varghese N."/>
            <person name="Submissions S."/>
        </authorList>
    </citation>
    <scope>NUCLEOTIDE SEQUENCE [LARGE SCALE GENOMIC DNA]</scope>
    <source>
        <strain evidence="2">DSM 4125</strain>
    </source>
</reference>
<dbReference type="AlphaFoldDB" id="A0A1X7J5P8"/>
<evidence type="ECO:0000313" key="2">
    <source>
        <dbReference type="Proteomes" id="UP000193804"/>
    </source>
</evidence>